<evidence type="ECO:0000256" key="1">
    <source>
        <dbReference type="ARBA" id="ARBA00004651"/>
    </source>
</evidence>
<feature type="region of interest" description="Disordered" evidence="8">
    <location>
        <begin position="169"/>
        <end position="193"/>
    </location>
</feature>
<evidence type="ECO:0000256" key="2">
    <source>
        <dbReference type="ARBA" id="ARBA00007776"/>
    </source>
</evidence>
<organism evidence="10">
    <name type="scientific">uncultured Solirubrobacteraceae bacterium</name>
    <dbReference type="NCBI Taxonomy" id="1162706"/>
    <lineage>
        <taxon>Bacteria</taxon>
        <taxon>Bacillati</taxon>
        <taxon>Actinomycetota</taxon>
        <taxon>Thermoleophilia</taxon>
        <taxon>Solirubrobacterales</taxon>
        <taxon>Solirubrobacteraceae</taxon>
        <taxon>environmental samples</taxon>
    </lineage>
</organism>
<dbReference type="InterPro" id="IPR007227">
    <property type="entry name" value="Cell_shape_determining_MreD"/>
</dbReference>
<dbReference type="EMBL" id="CADCVT010000170">
    <property type="protein sequence ID" value="CAA9496921.1"/>
    <property type="molecule type" value="Genomic_DNA"/>
</dbReference>
<dbReference type="NCBIfam" id="TIGR03426">
    <property type="entry name" value="shape_MreD"/>
    <property type="match status" value="1"/>
</dbReference>
<feature type="transmembrane region" description="Helical" evidence="9">
    <location>
        <begin position="100"/>
        <end position="124"/>
    </location>
</feature>
<reference evidence="10" key="1">
    <citation type="submission" date="2020-02" db="EMBL/GenBank/DDBJ databases">
        <authorList>
            <person name="Meier V. D."/>
        </authorList>
    </citation>
    <scope>NUCLEOTIDE SEQUENCE</scope>
    <source>
        <strain evidence="10">AVDCRST_MAG85</strain>
    </source>
</reference>
<evidence type="ECO:0000256" key="3">
    <source>
        <dbReference type="ARBA" id="ARBA00022475"/>
    </source>
</evidence>
<accession>A0A6J4SDY6</accession>
<comment type="subcellular location">
    <subcellularLocation>
        <location evidence="1">Cell membrane</location>
        <topology evidence="1">Multi-pass membrane protein</topology>
    </subcellularLocation>
</comment>
<keyword evidence="6 9" id="KW-1133">Transmembrane helix</keyword>
<dbReference type="GO" id="GO:0008360">
    <property type="term" value="P:regulation of cell shape"/>
    <property type="evidence" value="ECO:0007669"/>
    <property type="project" value="UniProtKB-KW"/>
</dbReference>
<sequence>MTPQAQIALRVGGIALLLVILQTSALSQLSFLGATPDIAPLVVISVGLLAGPLAGAVTGFGMGLLTDLALLQTLGVSSLVLIAVGWFAGRAREILRDPQATLVPLAAGAAGSLIALMGFSIIQFLLGVETPVSLELVRQIISTVLINTLLALPVHALVRRILAPALPDAGRRRRRPRRPAGGSRSTISPLIQP</sequence>
<feature type="transmembrane region" description="Helical" evidence="9">
    <location>
        <begin position="6"/>
        <end position="26"/>
    </location>
</feature>
<keyword evidence="3" id="KW-1003">Cell membrane</keyword>
<evidence type="ECO:0000256" key="5">
    <source>
        <dbReference type="ARBA" id="ARBA00022960"/>
    </source>
</evidence>
<feature type="transmembrane region" description="Helical" evidence="9">
    <location>
        <begin position="68"/>
        <end position="88"/>
    </location>
</feature>
<gene>
    <name evidence="10" type="ORF">AVDCRST_MAG85-1525</name>
</gene>
<dbReference type="Pfam" id="PF04093">
    <property type="entry name" value="MreD"/>
    <property type="match status" value="1"/>
</dbReference>
<keyword evidence="7 9" id="KW-0472">Membrane</keyword>
<feature type="transmembrane region" description="Helical" evidence="9">
    <location>
        <begin position="38"/>
        <end position="62"/>
    </location>
</feature>
<evidence type="ECO:0000256" key="7">
    <source>
        <dbReference type="ARBA" id="ARBA00023136"/>
    </source>
</evidence>
<proteinExistence type="inferred from homology"/>
<evidence type="ECO:0000256" key="6">
    <source>
        <dbReference type="ARBA" id="ARBA00022989"/>
    </source>
</evidence>
<evidence type="ECO:0000313" key="10">
    <source>
        <dbReference type="EMBL" id="CAA9496921.1"/>
    </source>
</evidence>
<dbReference type="AlphaFoldDB" id="A0A6J4SDY6"/>
<dbReference type="GO" id="GO:0005886">
    <property type="term" value="C:plasma membrane"/>
    <property type="evidence" value="ECO:0007669"/>
    <property type="project" value="UniProtKB-SubCell"/>
</dbReference>
<evidence type="ECO:0000256" key="4">
    <source>
        <dbReference type="ARBA" id="ARBA00022692"/>
    </source>
</evidence>
<evidence type="ECO:0000256" key="8">
    <source>
        <dbReference type="SAM" id="MobiDB-lite"/>
    </source>
</evidence>
<comment type="similarity">
    <text evidence="2">Belongs to the MreD family.</text>
</comment>
<feature type="transmembrane region" description="Helical" evidence="9">
    <location>
        <begin position="136"/>
        <end position="158"/>
    </location>
</feature>
<protein>
    <submittedName>
        <fullName evidence="10">Uncharacterized protein</fullName>
    </submittedName>
</protein>
<evidence type="ECO:0000256" key="9">
    <source>
        <dbReference type="SAM" id="Phobius"/>
    </source>
</evidence>
<keyword evidence="4 9" id="KW-0812">Transmembrane</keyword>
<keyword evidence="5" id="KW-0133">Cell shape</keyword>
<name>A0A6J4SDY6_9ACTN</name>